<feature type="chain" id="PRO_5043385338" description="Peptidase C1A papain C-terminal domain-containing protein" evidence="8">
    <location>
        <begin position="18"/>
        <end position="330"/>
    </location>
</feature>
<sequence length="330" mass="35769">MHTSIYVFSLALGVALAGISENPLSDSFIEKINNIGSTWKAGRNFDANTPSSHINALLGALPEKGNSLPVAHIEVAEDLPESFDSREKWPECASLKVVRDQSTCGSCWAFGAVEAMSDRICIHSGGKSQTSVSANDLLTCCGWSCGEGCDGGYPSSAWNYWVQHGITSGGLYGTNDGCQSYVFPPCEHHTTGSLPACGESQPTPKCTRKCDNSTLNYKEELTFGKSAYNVPRSENAIKTEIFNNGPVEASFQVYADFLNYKSGVYQYVTGAYRGGHAVKLVGWGVENDVPYWLVANSWNEDWGDKGYFKILRGKNECGFESSIVAGLPKL</sequence>
<feature type="domain" description="Peptidase C1A papain C-terminal" evidence="9">
    <location>
        <begin position="79"/>
        <end position="327"/>
    </location>
</feature>
<evidence type="ECO:0000256" key="4">
    <source>
        <dbReference type="ARBA" id="ARBA00022801"/>
    </source>
</evidence>
<dbReference type="PROSITE" id="PS00640">
    <property type="entry name" value="THIOL_PROTEASE_ASN"/>
    <property type="match status" value="1"/>
</dbReference>
<dbReference type="Proteomes" id="UP001431783">
    <property type="component" value="Unassembled WGS sequence"/>
</dbReference>
<evidence type="ECO:0000256" key="7">
    <source>
        <dbReference type="ARBA" id="ARBA00023157"/>
    </source>
</evidence>
<dbReference type="InterPro" id="IPR000169">
    <property type="entry name" value="Pept_cys_AS"/>
</dbReference>
<proteinExistence type="inferred from homology"/>
<evidence type="ECO:0000256" key="5">
    <source>
        <dbReference type="ARBA" id="ARBA00022807"/>
    </source>
</evidence>
<protein>
    <recommendedName>
        <fullName evidence="9">Peptidase C1A papain C-terminal domain-containing protein</fullName>
    </recommendedName>
</protein>
<dbReference type="InterPro" id="IPR025661">
    <property type="entry name" value="Pept_asp_AS"/>
</dbReference>
<dbReference type="Pfam" id="PF08127">
    <property type="entry name" value="Propeptide_C1"/>
    <property type="match status" value="1"/>
</dbReference>
<dbReference type="InterPro" id="IPR013128">
    <property type="entry name" value="Peptidase_C1A"/>
</dbReference>
<dbReference type="PROSITE" id="PS00139">
    <property type="entry name" value="THIOL_PROTEASE_CYS"/>
    <property type="match status" value="1"/>
</dbReference>
<evidence type="ECO:0000313" key="10">
    <source>
        <dbReference type="EMBL" id="KAK9887121.1"/>
    </source>
</evidence>
<dbReference type="InterPro" id="IPR012599">
    <property type="entry name" value="Propeptide_C1A"/>
</dbReference>
<dbReference type="SUPFAM" id="SSF54001">
    <property type="entry name" value="Cysteine proteinases"/>
    <property type="match status" value="1"/>
</dbReference>
<dbReference type="FunFam" id="3.90.70.10:FF:000031">
    <property type="entry name" value="Cathepsin B"/>
    <property type="match status" value="1"/>
</dbReference>
<dbReference type="CDD" id="cd02620">
    <property type="entry name" value="Peptidase_C1A_CathepsinB"/>
    <property type="match status" value="1"/>
</dbReference>
<dbReference type="InterPro" id="IPR038765">
    <property type="entry name" value="Papain-like_cys_pep_sf"/>
</dbReference>
<dbReference type="EMBL" id="JARQZJ010000105">
    <property type="protein sequence ID" value="KAK9887121.1"/>
    <property type="molecule type" value="Genomic_DNA"/>
</dbReference>
<evidence type="ECO:0000256" key="6">
    <source>
        <dbReference type="ARBA" id="ARBA00023145"/>
    </source>
</evidence>
<feature type="signal peptide" evidence="8">
    <location>
        <begin position="1"/>
        <end position="17"/>
    </location>
</feature>
<dbReference type="SMART" id="SM00645">
    <property type="entry name" value="Pept_C1"/>
    <property type="match status" value="1"/>
</dbReference>
<comment type="caution">
    <text evidence="10">The sequence shown here is derived from an EMBL/GenBank/DDBJ whole genome shotgun (WGS) entry which is preliminary data.</text>
</comment>
<organism evidence="10 11">
    <name type="scientific">Henosepilachna vigintioctopunctata</name>
    <dbReference type="NCBI Taxonomy" id="420089"/>
    <lineage>
        <taxon>Eukaryota</taxon>
        <taxon>Metazoa</taxon>
        <taxon>Ecdysozoa</taxon>
        <taxon>Arthropoda</taxon>
        <taxon>Hexapoda</taxon>
        <taxon>Insecta</taxon>
        <taxon>Pterygota</taxon>
        <taxon>Neoptera</taxon>
        <taxon>Endopterygota</taxon>
        <taxon>Coleoptera</taxon>
        <taxon>Polyphaga</taxon>
        <taxon>Cucujiformia</taxon>
        <taxon>Coccinelloidea</taxon>
        <taxon>Coccinellidae</taxon>
        <taxon>Epilachninae</taxon>
        <taxon>Epilachnini</taxon>
        <taxon>Henosepilachna</taxon>
    </lineage>
</organism>
<dbReference type="GO" id="GO:0006508">
    <property type="term" value="P:proteolysis"/>
    <property type="evidence" value="ECO:0007669"/>
    <property type="project" value="UniProtKB-KW"/>
</dbReference>
<dbReference type="InterPro" id="IPR025660">
    <property type="entry name" value="Pept_his_AS"/>
</dbReference>
<keyword evidence="7" id="KW-1015">Disulfide bond</keyword>
<keyword evidence="2" id="KW-0645">Protease</keyword>
<dbReference type="AlphaFoldDB" id="A0AAW1V271"/>
<keyword evidence="6" id="KW-0865">Zymogen</keyword>
<evidence type="ECO:0000256" key="2">
    <source>
        <dbReference type="ARBA" id="ARBA00022670"/>
    </source>
</evidence>
<dbReference type="Pfam" id="PF00112">
    <property type="entry name" value="Peptidase_C1"/>
    <property type="match status" value="1"/>
</dbReference>
<dbReference type="PROSITE" id="PS00639">
    <property type="entry name" value="THIOL_PROTEASE_HIS"/>
    <property type="match status" value="1"/>
</dbReference>
<keyword evidence="11" id="KW-1185">Reference proteome</keyword>
<dbReference type="PANTHER" id="PTHR12411">
    <property type="entry name" value="CYSTEINE PROTEASE FAMILY C1-RELATED"/>
    <property type="match status" value="1"/>
</dbReference>
<evidence type="ECO:0000256" key="8">
    <source>
        <dbReference type="SAM" id="SignalP"/>
    </source>
</evidence>
<accession>A0AAW1V271</accession>
<evidence type="ECO:0000259" key="9">
    <source>
        <dbReference type="SMART" id="SM00645"/>
    </source>
</evidence>
<evidence type="ECO:0000313" key="11">
    <source>
        <dbReference type="Proteomes" id="UP001431783"/>
    </source>
</evidence>
<dbReference type="InterPro" id="IPR000668">
    <property type="entry name" value="Peptidase_C1A_C"/>
</dbReference>
<comment type="similarity">
    <text evidence="1">Belongs to the peptidase C1 family.</text>
</comment>
<keyword evidence="5" id="KW-0788">Thiol protease</keyword>
<dbReference type="PRINTS" id="PR00705">
    <property type="entry name" value="PAPAIN"/>
</dbReference>
<reference evidence="10 11" key="1">
    <citation type="submission" date="2023-03" db="EMBL/GenBank/DDBJ databases">
        <title>Genome insight into feeding habits of ladybird beetles.</title>
        <authorList>
            <person name="Li H.-S."/>
            <person name="Huang Y.-H."/>
            <person name="Pang H."/>
        </authorList>
    </citation>
    <scope>NUCLEOTIDE SEQUENCE [LARGE SCALE GENOMIC DNA]</scope>
    <source>
        <strain evidence="10">SYSU_2023b</strain>
        <tissue evidence="10">Whole body</tissue>
    </source>
</reference>
<name>A0AAW1V271_9CUCU</name>
<gene>
    <name evidence="10" type="ORF">WA026_020569</name>
</gene>
<dbReference type="Gene3D" id="3.90.70.10">
    <property type="entry name" value="Cysteine proteinases"/>
    <property type="match status" value="1"/>
</dbReference>
<evidence type="ECO:0000256" key="3">
    <source>
        <dbReference type="ARBA" id="ARBA00022729"/>
    </source>
</evidence>
<keyword evidence="3 8" id="KW-0732">Signal</keyword>
<evidence type="ECO:0000256" key="1">
    <source>
        <dbReference type="ARBA" id="ARBA00008455"/>
    </source>
</evidence>
<dbReference type="GO" id="GO:0004197">
    <property type="term" value="F:cysteine-type endopeptidase activity"/>
    <property type="evidence" value="ECO:0007669"/>
    <property type="project" value="InterPro"/>
</dbReference>
<keyword evidence="4" id="KW-0378">Hydrolase</keyword>